<dbReference type="GO" id="GO:0034473">
    <property type="term" value="P:U1 snRNA 3'-end processing"/>
    <property type="evidence" value="ECO:0007669"/>
    <property type="project" value="TreeGrafter"/>
</dbReference>
<dbReference type="KEGG" id="aten:116296595"/>
<evidence type="ECO:0000259" key="8">
    <source>
        <dbReference type="Pfam" id="PF03725"/>
    </source>
</evidence>
<dbReference type="GO" id="GO:0034475">
    <property type="term" value="P:U4 snRNA 3'-end processing"/>
    <property type="evidence" value="ECO:0007669"/>
    <property type="project" value="TreeGrafter"/>
</dbReference>
<dbReference type="InterPro" id="IPR020568">
    <property type="entry name" value="Ribosomal_Su5_D2-typ_SF"/>
</dbReference>
<evidence type="ECO:0000256" key="5">
    <source>
        <dbReference type="ARBA" id="ARBA00022835"/>
    </source>
</evidence>
<evidence type="ECO:0000256" key="3">
    <source>
        <dbReference type="ARBA" id="ARBA00006678"/>
    </source>
</evidence>
<dbReference type="SUPFAM" id="SSF54211">
    <property type="entry name" value="Ribosomal protein S5 domain 2-like"/>
    <property type="match status" value="1"/>
</dbReference>
<evidence type="ECO:0000256" key="4">
    <source>
        <dbReference type="ARBA" id="ARBA00022490"/>
    </source>
</evidence>
<dbReference type="GO" id="GO:0000467">
    <property type="term" value="P:exonucleolytic trimming to generate mature 3'-end of 5.8S rRNA from tricistronic rRNA transcript (SSU-rRNA, 5.8S rRNA, LSU-rRNA)"/>
    <property type="evidence" value="ECO:0007669"/>
    <property type="project" value="TreeGrafter"/>
</dbReference>
<dbReference type="Pfam" id="PF03725">
    <property type="entry name" value="RNase_PH_C"/>
    <property type="match status" value="1"/>
</dbReference>
<keyword evidence="9" id="KW-1185">Reference proteome</keyword>
<dbReference type="GO" id="GO:0035925">
    <property type="term" value="F:mRNA 3'-UTR AU-rich region binding"/>
    <property type="evidence" value="ECO:0007669"/>
    <property type="project" value="TreeGrafter"/>
</dbReference>
<evidence type="ECO:0000256" key="6">
    <source>
        <dbReference type="ARBA" id="ARBA00042523"/>
    </source>
</evidence>
<dbReference type="Proteomes" id="UP000515163">
    <property type="component" value="Unplaced"/>
</dbReference>
<evidence type="ECO:0000256" key="2">
    <source>
        <dbReference type="ARBA" id="ARBA00004604"/>
    </source>
</evidence>
<dbReference type="InterPro" id="IPR036345">
    <property type="entry name" value="ExoRNase_PH_dom2_sf"/>
</dbReference>
<organism evidence="9 10">
    <name type="scientific">Actinia tenebrosa</name>
    <name type="common">Australian red waratah sea anemone</name>
    <dbReference type="NCBI Taxonomy" id="6105"/>
    <lineage>
        <taxon>Eukaryota</taxon>
        <taxon>Metazoa</taxon>
        <taxon>Cnidaria</taxon>
        <taxon>Anthozoa</taxon>
        <taxon>Hexacorallia</taxon>
        <taxon>Actiniaria</taxon>
        <taxon>Actiniidae</taxon>
        <taxon>Actinia</taxon>
    </lineage>
</organism>
<dbReference type="GO" id="GO:0000176">
    <property type="term" value="C:nuclear exosome (RNase complex)"/>
    <property type="evidence" value="ECO:0007669"/>
    <property type="project" value="TreeGrafter"/>
</dbReference>
<dbReference type="GO" id="GO:0071035">
    <property type="term" value="P:nuclear polyadenylation-dependent rRNA catabolic process"/>
    <property type="evidence" value="ECO:0007669"/>
    <property type="project" value="TreeGrafter"/>
</dbReference>
<accession>A0A6P8I6Z1</accession>
<name>A0A6P8I6Z1_ACTTE</name>
<protein>
    <recommendedName>
        <fullName evidence="6">Ribosomal RNA-processing protein 42</fullName>
    </recommendedName>
</protein>
<dbReference type="Gene3D" id="3.30.230.70">
    <property type="entry name" value="GHMP Kinase, N-terminal domain"/>
    <property type="match status" value="1"/>
</dbReference>
<sequence>MADARLSCSERRFIVSGVQEDFRSDGRACEDYRYFEVETGIVSNTSGSARVKLSKTDILVGVKAEIGEPNLKRPKEGRVEFFVDCSSNASPEFNGRGGEDLAADLSRAMERSFNNRSAIDLPSLSIIPGQQCWVIYIDALVLECGSGNLYDILSIAIKAALHNTSIPNVTVTTDGGDVELEISDDPHDCKRLNVDNTPIIITLSKIGLRHVVDASMEEEACSDCHLLVSVNGSGNICSQQKIGAGGMDPQTILEMLDSARNVGKTINKKLLEVLEEETSSIKRNKVGFLN</sequence>
<dbReference type="GO" id="GO:0000177">
    <property type="term" value="C:cytoplasmic exosome (RNase complex)"/>
    <property type="evidence" value="ECO:0007669"/>
    <property type="project" value="TreeGrafter"/>
</dbReference>
<dbReference type="InParanoid" id="A0A6P8I6Z1"/>
<dbReference type="PANTHER" id="PTHR11097">
    <property type="entry name" value="EXOSOME COMPLEX EXONUCLEASE RIBOSOMAL RNA PROCESSING PROTEIN"/>
    <property type="match status" value="1"/>
</dbReference>
<dbReference type="InterPro" id="IPR050590">
    <property type="entry name" value="Exosome_comp_Rrp42_subfam"/>
</dbReference>
<comment type="subcellular location">
    <subcellularLocation>
        <location evidence="1">Cytoplasm</location>
    </subcellularLocation>
    <subcellularLocation>
        <location evidence="2">Nucleus</location>
        <location evidence="2">Nucleolus</location>
    </subcellularLocation>
</comment>
<keyword evidence="4" id="KW-0963">Cytoplasm</keyword>
<dbReference type="GO" id="GO:0071028">
    <property type="term" value="P:nuclear mRNA surveillance"/>
    <property type="evidence" value="ECO:0007669"/>
    <property type="project" value="TreeGrafter"/>
</dbReference>
<dbReference type="GO" id="GO:0071038">
    <property type="term" value="P:TRAMP-dependent tRNA surveillance pathway"/>
    <property type="evidence" value="ECO:0007669"/>
    <property type="project" value="TreeGrafter"/>
</dbReference>
<dbReference type="GO" id="GO:0016075">
    <property type="term" value="P:rRNA catabolic process"/>
    <property type="evidence" value="ECO:0007669"/>
    <property type="project" value="TreeGrafter"/>
</dbReference>
<feature type="domain" description="Exoribonuclease phosphorolytic" evidence="8">
    <location>
        <begin position="197"/>
        <end position="260"/>
    </location>
</feature>
<feature type="domain" description="Exoribonuclease phosphorolytic" evidence="7">
    <location>
        <begin position="32"/>
        <end position="167"/>
    </location>
</feature>
<dbReference type="GeneID" id="116296595"/>
<dbReference type="CDD" id="cd11367">
    <property type="entry name" value="RNase_PH_RRP42"/>
    <property type="match status" value="1"/>
</dbReference>
<dbReference type="Pfam" id="PF01138">
    <property type="entry name" value="RNase_PH"/>
    <property type="match status" value="1"/>
</dbReference>
<dbReference type="InterPro" id="IPR001247">
    <property type="entry name" value="ExoRNase_PH_dom1"/>
</dbReference>
<comment type="similarity">
    <text evidence="3">Belongs to the RNase PH family.</text>
</comment>
<dbReference type="SUPFAM" id="SSF55666">
    <property type="entry name" value="Ribonuclease PH domain 2-like"/>
    <property type="match status" value="1"/>
</dbReference>
<gene>
    <name evidence="10" type="primary">LOC116296595</name>
</gene>
<proteinExistence type="inferred from homology"/>
<keyword evidence="5" id="KW-0271">Exosome</keyword>
<evidence type="ECO:0000313" key="9">
    <source>
        <dbReference type="Proteomes" id="UP000515163"/>
    </source>
</evidence>
<dbReference type="PANTHER" id="PTHR11097:SF8">
    <property type="entry name" value="EXOSOME COMPLEX COMPONENT RRP42"/>
    <property type="match status" value="1"/>
</dbReference>
<dbReference type="GO" id="GO:0034476">
    <property type="term" value="P:U5 snRNA 3'-end processing"/>
    <property type="evidence" value="ECO:0007669"/>
    <property type="project" value="TreeGrafter"/>
</dbReference>
<dbReference type="InterPro" id="IPR027408">
    <property type="entry name" value="PNPase/RNase_PH_dom_sf"/>
</dbReference>
<dbReference type="FunCoup" id="A0A6P8I6Z1">
    <property type="interactions" value="2682"/>
</dbReference>
<evidence type="ECO:0000259" key="7">
    <source>
        <dbReference type="Pfam" id="PF01138"/>
    </source>
</evidence>
<dbReference type="GO" id="GO:0005730">
    <property type="term" value="C:nucleolus"/>
    <property type="evidence" value="ECO:0007669"/>
    <property type="project" value="UniProtKB-SubCell"/>
</dbReference>
<dbReference type="InterPro" id="IPR015847">
    <property type="entry name" value="ExoRNase_PH_dom2"/>
</dbReference>
<dbReference type="OrthoDB" id="272245at2759"/>
<reference evidence="10" key="1">
    <citation type="submission" date="2025-08" db="UniProtKB">
        <authorList>
            <consortium name="RefSeq"/>
        </authorList>
    </citation>
    <scope>IDENTIFICATION</scope>
    <source>
        <tissue evidence="10">Tentacle</tissue>
    </source>
</reference>
<evidence type="ECO:0000256" key="1">
    <source>
        <dbReference type="ARBA" id="ARBA00004496"/>
    </source>
</evidence>
<evidence type="ECO:0000313" key="10">
    <source>
        <dbReference type="RefSeq" id="XP_031560495.1"/>
    </source>
</evidence>
<dbReference type="RefSeq" id="XP_031560495.1">
    <property type="nucleotide sequence ID" value="XM_031704635.1"/>
</dbReference>
<dbReference type="AlphaFoldDB" id="A0A6P8I6Z1"/>